<evidence type="ECO:0000313" key="1">
    <source>
        <dbReference type="EMBL" id="QHU04830.1"/>
    </source>
</evidence>
<accession>A0A6C0JJA1</accession>
<dbReference type="SUPFAM" id="SSF53448">
    <property type="entry name" value="Nucleotide-diphospho-sugar transferases"/>
    <property type="match status" value="1"/>
</dbReference>
<reference evidence="1" key="1">
    <citation type="journal article" date="2020" name="Nature">
        <title>Giant virus diversity and host interactions through global metagenomics.</title>
        <authorList>
            <person name="Schulz F."/>
            <person name="Roux S."/>
            <person name="Paez-Espino D."/>
            <person name="Jungbluth S."/>
            <person name="Walsh D.A."/>
            <person name="Denef V.J."/>
            <person name="McMahon K.D."/>
            <person name="Konstantinidis K.T."/>
            <person name="Eloe-Fadrosh E.A."/>
            <person name="Kyrpides N.C."/>
            <person name="Woyke T."/>
        </authorList>
    </citation>
    <scope>NUCLEOTIDE SEQUENCE</scope>
    <source>
        <strain evidence="1">GVMAG-M-3300027708-5</strain>
    </source>
</reference>
<dbReference type="CDD" id="cd00761">
    <property type="entry name" value="Glyco_tranf_GTA_type"/>
    <property type="match status" value="1"/>
</dbReference>
<organism evidence="1">
    <name type="scientific">viral metagenome</name>
    <dbReference type="NCBI Taxonomy" id="1070528"/>
    <lineage>
        <taxon>unclassified sequences</taxon>
        <taxon>metagenomes</taxon>
        <taxon>organismal metagenomes</taxon>
    </lineage>
</organism>
<sequence length="329" mass="38796">MNPSLCILIGSHISNPRRIAYLEECLVSLARQTLPIPVYISISFQTEELAKQTIDQLQLNPEIVAANRIHIQIRSQKTPQMRHIETLVNELSGQYDWFMFCDDDDTYHPARAAYFSAYITKALGEIEEINNDTHTSEKRTLIGAYESSFGKDHREHRHEYWCYCVHVAVLREFYAKLSKYPDILEDKCCDVLFAEHLRRSYPTKLFARITEKLYNYRVDNNSDSITGVIQTNQPKYTNLERKVPPREQAGEWAEYVVYWNDYLYENIDVYIHDTYLRTLVGCDLDYILRAEFMGNYELIPFVDECHVEKIRDYHIRLRGICNEIYDTAI</sequence>
<evidence type="ECO:0008006" key="2">
    <source>
        <dbReference type="Google" id="ProtNLM"/>
    </source>
</evidence>
<dbReference type="EMBL" id="MN740404">
    <property type="protein sequence ID" value="QHU04830.1"/>
    <property type="molecule type" value="Genomic_DNA"/>
</dbReference>
<proteinExistence type="predicted"/>
<dbReference type="AlphaFoldDB" id="A0A6C0JJA1"/>
<dbReference type="InterPro" id="IPR029044">
    <property type="entry name" value="Nucleotide-diphossugar_trans"/>
</dbReference>
<protein>
    <recommendedName>
        <fullName evidence="2">Glycosyltransferase 2-like domain-containing protein</fullName>
    </recommendedName>
</protein>
<name>A0A6C0JJA1_9ZZZZ</name>